<organism evidence="1">
    <name type="scientific">marine sediment metagenome</name>
    <dbReference type="NCBI Taxonomy" id="412755"/>
    <lineage>
        <taxon>unclassified sequences</taxon>
        <taxon>metagenomes</taxon>
        <taxon>ecological metagenomes</taxon>
    </lineage>
</organism>
<reference evidence="1" key="1">
    <citation type="journal article" date="2014" name="Front. Microbiol.">
        <title>High frequency of phylogenetically diverse reductive dehalogenase-homologous genes in deep subseafloor sedimentary metagenomes.</title>
        <authorList>
            <person name="Kawai M."/>
            <person name="Futagami T."/>
            <person name="Toyoda A."/>
            <person name="Takaki Y."/>
            <person name="Nishi S."/>
            <person name="Hori S."/>
            <person name="Arai W."/>
            <person name="Tsubouchi T."/>
            <person name="Morono Y."/>
            <person name="Uchiyama I."/>
            <person name="Ito T."/>
            <person name="Fujiyama A."/>
            <person name="Inagaki F."/>
            <person name="Takami H."/>
        </authorList>
    </citation>
    <scope>NUCLEOTIDE SEQUENCE</scope>
    <source>
        <strain evidence="1">Expedition CK06-06</strain>
    </source>
</reference>
<feature type="non-terminal residue" evidence="1">
    <location>
        <position position="1"/>
    </location>
</feature>
<gene>
    <name evidence="1" type="ORF">S03H2_21966</name>
</gene>
<name>X1EKA5_9ZZZZ</name>
<dbReference type="EMBL" id="BARU01011757">
    <property type="protein sequence ID" value="GAH32997.1"/>
    <property type="molecule type" value="Genomic_DNA"/>
</dbReference>
<comment type="caution">
    <text evidence="1">The sequence shown here is derived from an EMBL/GenBank/DDBJ whole genome shotgun (WGS) entry which is preliminary data.</text>
</comment>
<dbReference type="AlphaFoldDB" id="X1EKA5"/>
<protein>
    <submittedName>
        <fullName evidence="1">Uncharacterized protein</fullName>
    </submittedName>
</protein>
<proteinExistence type="predicted"/>
<accession>X1EKA5</accession>
<sequence>ISVPGYGVKILIHIIGKQPFHGFVRPVSCAFF</sequence>
<evidence type="ECO:0000313" key="1">
    <source>
        <dbReference type="EMBL" id="GAH32997.1"/>
    </source>
</evidence>